<organism evidence="1 2">
    <name type="scientific">Leptospira interrogans str. 2006001854</name>
    <dbReference type="NCBI Taxonomy" id="1001590"/>
    <lineage>
        <taxon>Bacteria</taxon>
        <taxon>Pseudomonadati</taxon>
        <taxon>Spirochaetota</taxon>
        <taxon>Spirochaetia</taxon>
        <taxon>Leptospirales</taxon>
        <taxon>Leptospiraceae</taxon>
        <taxon>Leptospira</taxon>
    </lineage>
</organism>
<evidence type="ECO:0000313" key="1">
    <source>
        <dbReference type="EMBL" id="EMM79269.1"/>
    </source>
</evidence>
<dbReference type="AlphaFoldDB" id="M6G9N1"/>
<proteinExistence type="predicted"/>
<dbReference type="EMBL" id="AFLW02000250">
    <property type="protein sequence ID" value="EMM79269.1"/>
    <property type="molecule type" value="Genomic_DNA"/>
</dbReference>
<accession>M6G9N1</accession>
<gene>
    <name evidence="1" type="ORF">LEP1GSC037_3482</name>
</gene>
<sequence length="46" mass="5282">MSSKSKRLGSLADVFQAEKLEGTVRKIRLDKILPSENQPRQDRKKV</sequence>
<dbReference type="Proteomes" id="UP000012128">
    <property type="component" value="Unassembled WGS sequence"/>
</dbReference>
<protein>
    <submittedName>
        <fullName evidence="1">Uncharacterized protein</fullName>
    </submittedName>
</protein>
<comment type="caution">
    <text evidence="1">The sequence shown here is derived from an EMBL/GenBank/DDBJ whole genome shotgun (WGS) entry which is preliminary data.</text>
</comment>
<evidence type="ECO:0000313" key="2">
    <source>
        <dbReference type="Proteomes" id="UP000012128"/>
    </source>
</evidence>
<name>M6G9N1_LEPIR</name>
<reference evidence="1 2" key="1">
    <citation type="submission" date="2013-01" db="EMBL/GenBank/DDBJ databases">
        <authorList>
            <person name="Harkins D.M."/>
            <person name="Durkin A.S."/>
            <person name="Brinkac L.M."/>
            <person name="Haft D.H."/>
            <person name="Selengut J.D."/>
            <person name="Sanka R."/>
            <person name="DePew J."/>
            <person name="Purushe J."/>
            <person name="Hospenthal D.R."/>
            <person name="Murray C.K."/>
            <person name="Pimentel G."/>
            <person name="Wasfy M."/>
            <person name="Parker T."/>
            <person name="Miller R.S."/>
            <person name="Vinetz J.M."/>
            <person name="Sutton G.G."/>
            <person name="Nierman W.C."/>
            <person name="Fouts D.E."/>
        </authorList>
    </citation>
    <scope>NUCLEOTIDE SEQUENCE [LARGE SCALE GENOMIC DNA]</scope>
    <source>
        <strain evidence="1 2">2006001854</strain>
    </source>
</reference>